<dbReference type="PANTHER" id="PTHR12815">
    <property type="entry name" value="SORTING AND ASSEMBLY MACHINERY SAMM50 PROTEIN FAMILY MEMBER"/>
    <property type="match status" value="1"/>
</dbReference>
<keyword evidence="4" id="KW-0732">Signal</keyword>
<proteinExistence type="predicted"/>
<evidence type="ECO:0000313" key="7">
    <source>
        <dbReference type="Proteomes" id="UP000192273"/>
    </source>
</evidence>
<keyword evidence="2" id="KW-1134">Transmembrane beta strand</keyword>
<dbReference type="InterPro" id="IPR000184">
    <property type="entry name" value="Bac_surfAg_D15"/>
</dbReference>
<feature type="domain" description="Bacterial surface antigen (D15)" evidence="5">
    <location>
        <begin position="304"/>
        <end position="602"/>
    </location>
</feature>
<keyword evidence="3" id="KW-0472">Membrane</keyword>
<evidence type="ECO:0000256" key="2">
    <source>
        <dbReference type="ARBA" id="ARBA00022452"/>
    </source>
</evidence>
<dbReference type="OrthoDB" id="9769707at2"/>
<evidence type="ECO:0000256" key="3">
    <source>
        <dbReference type="ARBA" id="ARBA00023136"/>
    </source>
</evidence>
<evidence type="ECO:0000256" key="1">
    <source>
        <dbReference type="ARBA" id="ARBA00004370"/>
    </source>
</evidence>
<accession>A0A1V0RUL0</accession>
<keyword evidence="2" id="KW-0812">Transmembrane</keyword>
<reference evidence="6 7" key="1">
    <citation type="submission" date="2017-03" db="EMBL/GenBank/DDBJ databases">
        <title>Genome Sequence of Roseovarius mucosus strain SMR3 Isolated from a culture of the Diatom Skeletonema marinoi.</title>
        <authorList>
            <person name="Topel M."/>
            <person name="Pinder M."/>
            <person name="Johansson O.N."/>
            <person name="Kourtchenko O."/>
            <person name="Godhe A."/>
            <person name="Clarke A.K."/>
        </authorList>
    </citation>
    <scope>NUCLEOTIDE SEQUENCE [LARGE SCALE GENOMIC DNA]</scope>
    <source>
        <strain evidence="6 7">SMR3</strain>
    </source>
</reference>
<dbReference type="AlphaFoldDB" id="A0A1V0RUL0"/>
<name>A0A1V0RUL0_9RHOB</name>
<dbReference type="Gene3D" id="2.40.160.50">
    <property type="entry name" value="membrane protein fhac: a member of the omp85/tpsb transporter family"/>
    <property type="match status" value="1"/>
</dbReference>
<feature type="signal peptide" evidence="4">
    <location>
        <begin position="1"/>
        <end position="25"/>
    </location>
</feature>
<organism evidence="6 7">
    <name type="scientific">Roseovarius mucosus</name>
    <dbReference type="NCBI Taxonomy" id="215743"/>
    <lineage>
        <taxon>Bacteria</taxon>
        <taxon>Pseudomonadati</taxon>
        <taxon>Pseudomonadota</taxon>
        <taxon>Alphaproteobacteria</taxon>
        <taxon>Rhodobacterales</taxon>
        <taxon>Roseobacteraceae</taxon>
        <taxon>Roseovarius</taxon>
    </lineage>
</organism>
<dbReference type="Pfam" id="PF01103">
    <property type="entry name" value="Omp85"/>
    <property type="match status" value="1"/>
</dbReference>
<keyword evidence="7" id="KW-1185">Reference proteome</keyword>
<dbReference type="InterPro" id="IPR039910">
    <property type="entry name" value="D15-like"/>
</dbReference>
<dbReference type="Proteomes" id="UP000192273">
    <property type="component" value="Chromosome"/>
</dbReference>
<dbReference type="GO" id="GO:0019867">
    <property type="term" value="C:outer membrane"/>
    <property type="evidence" value="ECO:0007669"/>
    <property type="project" value="InterPro"/>
</dbReference>
<evidence type="ECO:0000256" key="4">
    <source>
        <dbReference type="SAM" id="SignalP"/>
    </source>
</evidence>
<evidence type="ECO:0000313" key="6">
    <source>
        <dbReference type="EMBL" id="ARE85454.1"/>
    </source>
</evidence>
<dbReference type="RefSeq" id="WP_081508486.1">
    <property type="nucleotide sequence ID" value="NZ_CP020474.1"/>
</dbReference>
<dbReference type="PANTHER" id="PTHR12815:SF42">
    <property type="entry name" value="BACTERIAL SURFACE ANTIGEN (D15) DOMAIN-CONTAINING PROTEIN"/>
    <property type="match status" value="1"/>
</dbReference>
<evidence type="ECO:0000259" key="5">
    <source>
        <dbReference type="Pfam" id="PF01103"/>
    </source>
</evidence>
<protein>
    <submittedName>
        <fullName evidence="6">Translocation and assembly module TamA</fullName>
    </submittedName>
</protein>
<sequence>MLKSSVRVASLAALCLWILPDLAQAAEVRLTAPDAGDGFADRLRSASLTITTAAQQEATAQDLLAAAQSDYGRLIGVLYAEGFYGGVIRILVDGQEAASIPPLRAPSDIRQIDITVERNAPFVFSTARVAPLAPKTKLPPEFVTGNRAKGDLIGDATRSSIAAWRTTGHAKALVSEQTIIADHAASTLSADIQLDPGPRLHFGELLLAEESRESRVRPDRIRDIAGLPTGRKFSPEELDNAATRLRRSGAFRSVVMIEADRPNPDGSLDITARVTDAPPRRLGFGAELASLEGLTLSGFWLHRNLFGGAERLRLDAMIGGIGGDSGGEDYRLGARYDRPATFHPDTGLFLEARIEGNDEPDYTESKVEVGGGFTRVFSDELRGEAGIAYRYSDIDDDLGRRELQHLLFPARLTWDKRDDALNATSGLFLEVSLTPFIGLDQRSGDGARIFADARHYRSFGAGDRYTLAGRAQIGSVAGPSIGEIPADMLFYSGGAGTVRGQDYQSLGVDIAPGVRVGGRAFVGFSGEFRASVTDKIQGVAFVDTGFVGQDALGTGRGDWHSGAGIGARYFTPVGPIRVDIATPLGERAGEDLELYIGIGQAF</sequence>
<dbReference type="KEGG" id="rmm:ROSMUCSMR3_04011"/>
<feature type="chain" id="PRO_5012708101" evidence="4">
    <location>
        <begin position="26"/>
        <end position="602"/>
    </location>
</feature>
<gene>
    <name evidence="6" type="primary">tamA</name>
    <name evidence="6" type="ORF">ROSMUCSMR3_04011</name>
</gene>
<comment type="subcellular location">
    <subcellularLocation>
        <location evidence="1">Membrane</location>
    </subcellularLocation>
</comment>
<dbReference type="EMBL" id="CP020474">
    <property type="protein sequence ID" value="ARE85454.1"/>
    <property type="molecule type" value="Genomic_DNA"/>
</dbReference>